<evidence type="ECO:0000259" key="2">
    <source>
        <dbReference type="Pfam" id="PF13843"/>
    </source>
</evidence>
<name>A0A9W6XX71_9STRA</name>
<evidence type="ECO:0000313" key="3">
    <source>
        <dbReference type="EMBL" id="GMF47156.1"/>
    </source>
</evidence>
<feature type="compositionally biased region" description="Low complexity" evidence="1">
    <location>
        <begin position="106"/>
        <end position="126"/>
    </location>
</feature>
<dbReference type="InterPro" id="IPR029526">
    <property type="entry name" value="PGBD"/>
</dbReference>
<comment type="caution">
    <text evidence="3">The sequence shown here is derived from an EMBL/GenBank/DDBJ whole genome shotgun (WGS) entry which is preliminary data.</text>
</comment>
<dbReference type="AlphaFoldDB" id="A0A9W6XX71"/>
<dbReference type="EMBL" id="BSXT01002097">
    <property type="protein sequence ID" value="GMF47156.1"/>
    <property type="molecule type" value="Genomic_DNA"/>
</dbReference>
<feature type="domain" description="PiggyBac transposable element-derived protein" evidence="2">
    <location>
        <begin position="13"/>
        <end position="96"/>
    </location>
</feature>
<gene>
    <name evidence="3" type="ORF">Pfra01_001767500</name>
</gene>
<organism evidence="3 4">
    <name type="scientific">Phytophthora fragariaefolia</name>
    <dbReference type="NCBI Taxonomy" id="1490495"/>
    <lineage>
        <taxon>Eukaryota</taxon>
        <taxon>Sar</taxon>
        <taxon>Stramenopiles</taxon>
        <taxon>Oomycota</taxon>
        <taxon>Peronosporomycetes</taxon>
        <taxon>Peronosporales</taxon>
        <taxon>Peronosporaceae</taxon>
        <taxon>Phytophthora</taxon>
    </lineage>
</organism>
<reference evidence="3" key="1">
    <citation type="submission" date="2023-04" db="EMBL/GenBank/DDBJ databases">
        <title>Phytophthora fragariaefolia NBRC 109709.</title>
        <authorList>
            <person name="Ichikawa N."/>
            <person name="Sato H."/>
            <person name="Tonouchi N."/>
        </authorList>
    </citation>
    <scope>NUCLEOTIDE SEQUENCE</scope>
    <source>
        <strain evidence="3">NBRC 109709</strain>
    </source>
</reference>
<accession>A0A9W6XX71</accession>
<sequence length="251" mass="27371">MATVGEQLQADGKAQLTMVEPDAYIDMEMAMSICALSDIKEYWCGKMFLGQRDFTDTMSPDRFLDFRSALQVHRTDDASPAQPALEPVAQLAAELASSIPHPPAESPAESAASTPEPATPRSTPEADTSSPDSLWHSRPMLHHFQRKFASIAVPTGVCTLGTVRVNLIDKWNKEAVSESVERVQQADRGYWELVAAVDAPPGANKSKAVHDRAQAKLLAHERTAFVTTLRFSSNAGYLIFKEKSVVAMGLT</sequence>
<proteinExistence type="predicted"/>
<evidence type="ECO:0000313" key="4">
    <source>
        <dbReference type="Proteomes" id="UP001165121"/>
    </source>
</evidence>
<keyword evidence="4" id="KW-1185">Reference proteome</keyword>
<dbReference type="Proteomes" id="UP001165121">
    <property type="component" value="Unassembled WGS sequence"/>
</dbReference>
<feature type="region of interest" description="Disordered" evidence="1">
    <location>
        <begin position="99"/>
        <end position="136"/>
    </location>
</feature>
<evidence type="ECO:0000256" key="1">
    <source>
        <dbReference type="SAM" id="MobiDB-lite"/>
    </source>
</evidence>
<dbReference type="Pfam" id="PF13843">
    <property type="entry name" value="DDE_Tnp_1_7"/>
    <property type="match status" value="1"/>
</dbReference>
<protein>
    <submittedName>
        <fullName evidence="3">Unnamed protein product</fullName>
    </submittedName>
</protein>